<evidence type="ECO:0008006" key="4">
    <source>
        <dbReference type="Google" id="ProtNLM"/>
    </source>
</evidence>
<keyword evidence="1" id="KW-1133">Transmembrane helix</keyword>
<protein>
    <recommendedName>
        <fullName evidence="4">DUF1648 domain-containing protein</fullName>
    </recommendedName>
</protein>
<dbReference type="Proteomes" id="UP000034617">
    <property type="component" value="Unassembled WGS sequence"/>
</dbReference>
<evidence type="ECO:0000313" key="2">
    <source>
        <dbReference type="EMBL" id="KKT38633.1"/>
    </source>
</evidence>
<feature type="transmembrane region" description="Helical" evidence="1">
    <location>
        <begin position="105"/>
        <end position="124"/>
    </location>
</feature>
<feature type="transmembrane region" description="Helical" evidence="1">
    <location>
        <begin position="144"/>
        <end position="166"/>
    </location>
</feature>
<dbReference type="EMBL" id="LCHM01000009">
    <property type="protein sequence ID" value="KKT38633.1"/>
    <property type="molecule type" value="Genomic_DNA"/>
</dbReference>
<feature type="transmembrane region" description="Helical" evidence="1">
    <location>
        <begin position="178"/>
        <end position="201"/>
    </location>
</feature>
<keyword evidence="1" id="KW-0472">Membrane</keyword>
<gene>
    <name evidence="2" type="ORF">UW22_C0009G0039</name>
</gene>
<organism evidence="2 3">
    <name type="scientific">Candidatus Gottesmanbacteria bacterium GW2011_GWB1_44_11c</name>
    <dbReference type="NCBI Taxonomy" id="1618447"/>
    <lineage>
        <taxon>Bacteria</taxon>
        <taxon>Candidatus Gottesmaniibacteriota</taxon>
    </lineage>
</organism>
<comment type="caution">
    <text evidence="2">The sequence shown here is derived from an EMBL/GenBank/DDBJ whole genome shotgun (WGS) entry which is preliminary data.</text>
</comment>
<name>A0A0G1GWR4_9BACT</name>
<dbReference type="AlphaFoldDB" id="A0A0G1GWR4"/>
<accession>A0A0G1GWR4</accession>
<sequence>MRSFFWKPSIMLGIKRAFVCITRIMFRFPGMSGIPSILRSFNCHRFLRTRSAHFLSIPTERTQSDMRLTGNDMKLFDSVLAGVKKEYALFTSLNTNAIIRWSGRMTVVLILASLAVLLISYNSLPAQVPLWYSKPWGTDRLAEPLWLFLLPGASCIWHIINSFLSIHITKEHLVFSQILFLSSLLGSIFSFVTLTMIIWVIS</sequence>
<reference evidence="2 3" key="1">
    <citation type="journal article" date="2015" name="Nature">
        <title>rRNA introns, odd ribosomes, and small enigmatic genomes across a large radiation of phyla.</title>
        <authorList>
            <person name="Brown C.T."/>
            <person name="Hug L.A."/>
            <person name="Thomas B.C."/>
            <person name="Sharon I."/>
            <person name="Castelle C.J."/>
            <person name="Singh A."/>
            <person name="Wilkins M.J."/>
            <person name="Williams K.H."/>
            <person name="Banfield J.F."/>
        </authorList>
    </citation>
    <scope>NUCLEOTIDE SEQUENCE [LARGE SCALE GENOMIC DNA]</scope>
</reference>
<evidence type="ECO:0000256" key="1">
    <source>
        <dbReference type="SAM" id="Phobius"/>
    </source>
</evidence>
<proteinExistence type="predicted"/>
<keyword evidence="1" id="KW-0812">Transmembrane</keyword>
<evidence type="ECO:0000313" key="3">
    <source>
        <dbReference type="Proteomes" id="UP000034617"/>
    </source>
</evidence>